<accession>A0AAE0H463</accession>
<evidence type="ECO:0000313" key="1">
    <source>
        <dbReference type="EMBL" id="KAK3289603.1"/>
    </source>
</evidence>
<name>A0AAE0H463_9CHLO</name>
<gene>
    <name evidence="1" type="ORF">CYMTET_2970</name>
</gene>
<comment type="caution">
    <text evidence="1">The sequence shown here is derived from an EMBL/GenBank/DDBJ whole genome shotgun (WGS) entry which is preliminary data.</text>
</comment>
<organism evidence="1 2">
    <name type="scientific">Cymbomonas tetramitiformis</name>
    <dbReference type="NCBI Taxonomy" id="36881"/>
    <lineage>
        <taxon>Eukaryota</taxon>
        <taxon>Viridiplantae</taxon>
        <taxon>Chlorophyta</taxon>
        <taxon>Pyramimonadophyceae</taxon>
        <taxon>Pyramimonadales</taxon>
        <taxon>Pyramimonadaceae</taxon>
        <taxon>Cymbomonas</taxon>
    </lineage>
</organism>
<reference evidence="1 2" key="1">
    <citation type="journal article" date="2015" name="Genome Biol. Evol.">
        <title>Comparative Genomics of a Bacterivorous Green Alga Reveals Evolutionary Causalities and Consequences of Phago-Mixotrophic Mode of Nutrition.</title>
        <authorList>
            <person name="Burns J.A."/>
            <person name="Paasch A."/>
            <person name="Narechania A."/>
            <person name="Kim E."/>
        </authorList>
    </citation>
    <scope>NUCLEOTIDE SEQUENCE [LARGE SCALE GENOMIC DNA]</scope>
    <source>
        <strain evidence="1 2">PLY_AMNH</strain>
    </source>
</reference>
<dbReference type="AlphaFoldDB" id="A0AAE0H463"/>
<evidence type="ECO:0000313" key="2">
    <source>
        <dbReference type="Proteomes" id="UP001190700"/>
    </source>
</evidence>
<protein>
    <submittedName>
        <fullName evidence="1">Uncharacterized protein</fullName>
    </submittedName>
</protein>
<dbReference type="Proteomes" id="UP001190700">
    <property type="component" value="Unassembled WGS sequence"/>
</dbReference>
<keyword evidence="2" id="KW-1185">Reference proteome</keyword>
<proteinExistence type="predicted"/>
<feature type="non-terminal residue" evidence="1">
    <location>
        <position position="1"/>
    </location>
</feature>
<sequence>VHLYHAGKKTTDEIYMETEGPPGAPMNLINLQQSFLPHPIVVLSESMGLPALSAYETYRPFPDAPPRPAKHTLPVQEHLCGGAKCGHHGLLNEPQPRFQIRFTLTEEVTEVEMPEIPEEKTGKKGRKKKIKKKEVEEEVEPCKEEKKWELETSHVFAQRMQEADGHALFDTRRVRTLSFERDWVRCSSKRSFTQVMLHHGSEAEEVGKVYTCLHQHYDLACQAYRYYSIVGGGDDAAMRLGQYTNFIDDCGIVDKVHCKLSDCDVIFIQCNFDEEQQLDTERLAAVKPDELMLMRCDFLEALIRLAKARYGKRRNTGGTLGEASSREMEIRTSDALHMLMTKNVAPHLCPEATLNCDEFRKNRLYTKEMESLCADHLPILRALHRCYSGTLGRLHVSQILELLQHADVLEMQRGSGIKLNKRDVYCCFNWSRMMVCDELRGRRKFASLGFVDFIEFLGRVADLVCAPTPEDLEAYGCKGGTLAEYVAMVSGEHGRAQLPQRPSGILQALKTRALQEKMQPLLDFMLSGLCLHYGFKEDHTEQLIALLNHTKT</sequence>
<dbReference type="EMBL" id="LGRX02000085">
    <property type="protein sequence ID" value="KAK3289603.1"/>
    <property type="molecule type" value="Genomic_DNA"/>
</dbReference>